<dbReference type="InterPro" id="IPR041664">
    <property type="entry name" value="AAA_16"/>
</dbReference>
<dbReference type="Gene3D" id="3.40.50.300">
    <property type="entry name" value="P-loop containing nucleotide triphosphate hydrolases"/>
    <property type="match status" value="1"/>
</dbReference>
<dbReference type="EMBL" id="WHOR01000050">
    <property type="protein sequence ID" value="NUB19416.1"/>
    <property type="molecule type" value="Genomic_DNA"/>
</dbReference>
<dbReference type="SUPFAM" id="SSF52540">
    <property type="entry name" value="P-loop containing nucleoside triphosphate hydrolases"/>
    <property type="match status" value="1"/>
</dbReference>
<feature type="region of interest" description="Disordered" evidence="3">
    <location>
        <begin position="1"/>
        <end position="61"/>
    </location>
</feature>
<reference evidence="5 6" key="1">
    <citation type="submission" date="2019-10" db="EMBL/GenBank/DDBJ databases">
        <title>Genome sequence of Azospirillum formosense CC-Nfb-7.</title>
        <authorList>
            <person name="Ambrosini A."/>
            <person name="Sant'Anna F.H."/>
            <person name="Cassan F.D."/>
            <person name="Souza E.M."/>
            <person name="Passaglia L.M.P."/>
        </authorList>
    </citation>
    <scope>NUCLEOTIDE SEQUENCE [LARGE SCALE GENOMIC DNA]</scope>
    <source>
        <strain evidence="5 6">CC-NFb-7</strain>
    </source>
</reference>
<evidence type="ECO:0000256" key="3">
    <source>
        <dbReference type="SAM" id="MobiDB-lite"/>
    </source>
</evidence>
<evidence type="ECO:0000313" key="5">
    <source>
        <dbReference type="EMBL" id="NUB19416.1"/>
    </source>
</evidence>
<dbReference type="Pfam" id="PF00211">
    <property type="entry name" value="Guanylate_cyc"/>
    <property type="match status" value="1"/>
</dbReference>
<keyword evidence="2" id="KW-0067">ATP-binding</keyword>
<dbReference type="InterPro" id="IPR011990">
    <property type="entry name" value="TPR-like_helical_dom_sf"/>
</dbReference>
<accession>A0ABX2KS39</accession>
<evidence type="ECO:0000259" key="4">
    <source>
        <dbReference type="PROSITE" id="PS50125"/>
    </source>
</evidence>
<dbReference type="InterPro" id="IPR029787">
    <property type="entry name" value="Nucleotide_cyclase"/>
</dbReference>
<organism evidence="5 6">
    <name type="scientific">Azospirillum formosense</name>
    <dbReference type="NCBI Taxonomy" id="861533"/>
    <lineage>
        <taxon>Bacteria</taxon>
        <taxon>Pseudomonadati</taxon>
        <taxon>Pseudomonadota</taxon>
        <taxon>Alphaproteobacteria</taxon>
        <taxon>Rhodospirillales</taxon>
        <taxon>Azospirillaceae</taxon>
        <taxon>Azospirillum</taxon>
    </lineage>
</organism>
<proteinExistence type="predicted"/>
<dbReference type="InterPro" id="IPR001054">
    <property type="entry name" value="A/G_cyclase"/>
</dbReference>
<dbReference type="Proteomes" id="UP000639419">
    <property type="component" value="Unassembled WGS sequence"/>
</dbReference>
<sequence>MPMTLRRGASMAGTDMDLGESQSMPSAAPRGAPRDASCRPMPAPDAMPAADSPDGGAARRNGAERKVVTVLFADIVESSSMVSGRDPEEADQTLLTILQILTDAVERYGGTVAQVLGDGIMAVFGAPSAQEDHALRACLAAQDIARSAIDSDEFKMRIGISSGEVVAQIIETGVWTDYRTVGETVHVAAKLQQRAHPNSVLLSHETLDLVPKGLTVRPAGTLRLSATAEPVTAFALEAARAMRRTAMDLLSAEGTLFVGRQPELAVLTGALRQAQRGRGACTVLIGEAGIGKSRLTGELMRSPEAAAFTVVIWPQFPIRRLGDPDDLEAAARCLALSVRGAADGPALDGPTPDGSTLDGLAVTRLTAAAARNGGELAGEAMRELLGQPSVHPLWQGLDPAQKADFSVEGLVAAIRELSVERPLLILVEDAHWTRGLTNRLLDTLSEGVEDARVFVLVTSRPDTPGGWTAPDSVHTLALEPLEPLQADEFLDHWLGHSPSLADLKARVATQSQGVPLYLEESLRTLETTGVIVGSPGRYNLGKTDARMALPATVHGLLASRIDALEPGPRRVLMHAAVIGTSVDLGLLRAVSPIPAAELPSALARLEQSGFFARSRLLPNLELTFRHALVQEVAYATLTKRERQPLHGRVLHALRRRSDRNLPNRAELIAHHAFYAEDWPLACAYGRRAGRRAEMRCKHFDAGRFYEQALKALDHLPDTRRNTQRRIDLWIGIPLVLLPQGRQLAGDPLEEARDMALGIDDRVRYARATSLKASFQWVYGVLDGAIALSRSALDHLGNQGTMELRIQGLMRLGGMLVDKGQFPEAQEKLEQARTLALAHAPRARFGLTAVAVAITAAYQGRCLAELGRDEEAVRVMHHALDIAEEVGHAFSVSSVKVHLALVHIIGERFTEALPLLKDAVTITEATRLHIFQPITLGALGYAIARTGGAAEGARLLNASLEQAHILNHSLPRPRILNWMSDLALETAQHDTAIGCAANALGIATDAGQLSEQGWSHFALAQAFTATGQHREAMEHLAAAETMSRQLSMMPLSDRCRTFRRCLAAAGLTR</sequence>
<dbReference type="Gene3D" id="1.25.40.10">
    <property type="entry name" value="Tetratricopeptide repeat domain"/>
    <property type="match status" value="2"/>
</dbReference>
<dbReference type="SUPFAM" id="SSF48452">
    <property type="entry name" value="TPR-like"/>
    <property type="match status" value="2"/>
</dbReference>
<protein>
    <submittedName>
        <fullName evidence="5">AAA family ATPase</fullName>
    </submittedName>
</protein>
<gene>
    <name evidence="5" type="ORF">GBZ26_09350</name>
</gene>
<dbReference type="PROSITE" id="PS50125">
    <property type="entry name" value="GUANYLATE_CYCLASE_2"/>
    <property type="match status" value="1"/>
</dbReference>
<evidence type="ECO:0000256" key="1">
    <source>
        <dbReference type="ARBA" id="ARBA00022741"/>
    </source>
</evidence>
<dbReference type="InterPro" id="IPR027417">
    <property type="entry name" value="P-loop_NTPase"/>
</dbReference>
<comment type="caution">
    <text evidence="5">The sequence shown here is derived from an EMBL/GenBank/DDBJ whole genome shotgun (WGS) entry which is preliminary data.</text>
</comment>
<dbReference type="Gene3D" id="3.30.70.1230">
    <property type="entry name" value="Nucleotide cyclase"/>
    <property type="match status" value="1"/>
</dbReference>
<keyword evidence="6" id="KW-1185">Reference proteome</keyword>
<dbReference type="Pfam" id="PF13191">
    <property type="entry name" value="AAA_16"/>
    <property type="match status" value="1"/>
</dbReference>
<dbReference type="PANTHER" id="PTHR16305:SF28">
    <property type="entry name" value="GUANYLATE CYCLASE DOMAIN-CONTAINING PROTEIN"/>
    <property type="match status" value="1"/>
</dbReference>
<feature type="domain" description="Guanylate cyclase" evidence="4">
    <location>
        <begin position="69"/>
        <end position="192"/>
    </location>
</feature>
<dbReference type="SMART" id="SM00044">
    <property type="entry name" value="CYCc"/>
    <property type="match status" value="1"/>
</dbReference>
<dbReference type="CDD" id="cd07302">
    <property type="entry name" value="CHD"/>
    <property type="match status" value="1"/>
</dbReference>
<evidence type="ECO:0000256" key="2">
    <source>
        <dbReference type="ARBA" id="ARBA00022840"/>
    </source>
</evidence>
<name>A0ABX2KS39_9PROT</name>
<dbReference type="PANTHER" id="PTHR16305">
    <property type="entry name" value="TESTICULAR SOLUBLE ADENYLYL CYCLASE"/>
    <property type="match status" value="1"/>
</dbReference>
<feature type="compositionally biased region" description="Low complexity" evidence="3">
    <location>
        <begin position="44"/>
        <end position="58"/>
    </location>
</feature>
<dbReference type="SUPFAM" id="SSF55073">
    <property type="entry name" value="Nucleotide cyclase"/>
    <property type="match status" value="1"/>
</dbReference>
<evidence type="ECO:0000313" key="6">
    <source>
        <dbReference type="Proteomes" id="UP000639419"/>
    </source>
</evidence>
<keyword evidence="1" id="KW-0547">Nucleotide-binding</keyword>